<dbReference type="Gene3D" id="3.50.50.60">
    <property type="entry name" value="FAD/NAD(P)-binding domain"/>
    <property type="match status" value="1"/>
</dbReference>
<gene>
    <name evidence="4" type="ORF">DKW60_22595</name>
</gene>
<dbReference type="InterPro" id="IPR002938">
    <property type="entry name" value="FAD-bd"/>
</dbReference>
<keyword evidence="5" id="KW-1185">Reference proteome</keyword>
<evidence type="ECO:0000313" key="5">
    <source>
        <dbReference type="Proteomes" id="UP000245539"/>
    </source>
</evidence>
<proteinExistence type="predicted"/>
<name>A0A317C0H7_9GAMM</name>
<dbReference type="RefSeq" id="WP_109839921.1">
    <property type="nucleotide sequence ID" value="NZ_QGKM01000113.1"/>
</dbReference>
<dbReference type="SUPFAM" id="SSF51905">
    <property type="entry name" value="FAD/NAD(P)-binding domain"/>
    <property type="match status" value="1"/>
</dbReference>
<protein>
    <recommendedName>
        <fullName evidence="3">FAD-binding domain-containing protein</fullName>
    </recommendedName>
</protein>
<evidence type="ECO:0000256" key="1">
    <source>
        <dbReference type="ARBA" id="ARBA00023002"/>
    </source>
</evidence>
<dbReference type="GO" id="GO:0004497">
    <property type="term" value="F:monooxygenase activity"/>
    <property type="evidence" value="ECO:0007669"/>
    <property type="project" value="UniProtKB-KW"/>
</dbReference>
<dbReference type="PANTHER" id="PTHR13789:SF309">
    <property type="entry name" value="PUTATIVE (AFU_ORTHOLOGUE AFUA_6G14510)-RELATED"/>
    <property type="match status" value="1"/>
</dbReference>
<keyword evidence="1" id="KW-0560">Oxidoreductase</keyword>
<accession>A0A317C0H7</accession>
<dbReference type="InterPro" id="IPR050493">
    <property type="entry name" value="FAD-dep_Monooxygenase_BioMet"/>
</dbReference>
<dbReference type="InterPro" id="IPR036188">
    <property type="entry name" value="FAD/NAD-bd_sf"/>
</dbReference>
<dbReference type="Pfam" id="PF01494">
    <property type="entry name" value="FAD_binding_3"/>
    <property type="match status" value="1"/>
</dbReference>
<evidence type="ECO:0000256" key="2">
    <source>
        <dbReference type="ARBA" id="ARBA00023033"/>
    </source>
</evidence>
<dbReference type="Proteomes" id="UP000245539">
    <property type="component" value="Unassembled WGS sequence"/>
</dbReference>
<dbReference type="OrthoDB" id="9782160at2"/>
<dbReference type="GO" id="GO:0071949">
    <property type="term" value="F:FAD binding"/>
    <property type="evidence" value="ECO:0007669"/>
    <property type="project" value="InterPro"/>
</dbReference>
<dbReference type="AlphaFoldDB" id="A0A317C0H7"/>
<keyword evidence="2" id="KW-0503">Monooxygenase</keyword>
<feature type="domain" description="FAD-binding" evidence="3">
    <location>
        <begin position="8"/>
        <end position="317"/>
    </location>
</feature>
<sequence>MSDGRFDGMIIGAGIGGLMTGIALQSVGINIDIYEAAEELHPIGAGILIPPNAMRVLAHFGLAEKVRVSGNEIDNLQVSDYLGRKISTTRSSHELDNRYFKTVAIHRGKLHAILLERFGDVGIHLNCELEDIMTSEECLQVHFTNGHCLAADFVIGADGLRSKTRQAIIPEASLRDSQQTCWRGIANIQLAEERESQLTELWGNGTRFGFVPISGDQVYWYATVADKLYDPTQSQEAAEYLQSVFSDYLSTVNQIIDSTPNGTIIEGHIFDLKPLKKWADKNVVLLGDAAHAITPNLGQGGALAIEDAFELAEKVARCGGSKDVFVEFQKARQYRVNKISRASWIIGQLTNWCSPMACTARNKVLRNIPQKVGQAQSGFLYNYEIKR</sequence>
<dbReference type="PANTHER" id="PTHR13789">
    <property type="entry name" value="MONOOXYGENASE"/>
    <property type="match status" value="1"/>
</dbReference>
<comment type="caution">
    <text evidence="4">The sequence shown here is derived from an EMBL/GenBank/DDBJ whole genome shotgun (WGS) entry which is preliminary data.</text>
</comment>
<evidence type="ECO:0000259" key="3">
    <source>
        <dbReference type="Pfam" id="PF01494"/>
    </source>
</evidence>
<reference evidence="4 5" key="1">
    <citation type="submission" date="2018-05" db="EMBL/GenBank/DDBJ databases">
        <title>Leucothrix arctica sp. nov., isolated from Arctic seawater.</title>
        <authorList>
            <person name="Choi A."/>
            <person name="Baek K."/>
        </authorList>
    </citation>
    <scope>NUCLEOTIDE SEQUENCE [LARGE SCALE GENOMIC DNA]</scope>
    <source>
        <strain evidence="4 5">JCM 18388</strain>
    </source>
</reference>
<dbReference type="EMBL" id="QGKM01000113">
    <property type="protein sequence ID" value="PWQ92156.1"/>
    <property type="molecule type" value="Genomic_DNA"/>
</dbReference>
<dbReference type="PRINTS" id="PR00420">
    <property type="entry name" value="RNGMNOXGNASE"/>
</dbReference>
<evidence type="ECO:0000313" key="4">
    <source>
        <dbReference type="EMBL" id="PWQ92156.1"/>
    </source>
</evidence>
<organism evidence="4 5">
    <name type="scientific">Leucothrix pacifica</name>
    <dbReference type="NCBI Taxonomy" id="1247513"/>
    <lineage>
        <taxon>Bacteria</taxon>
        <taxon>Pseudomonadati</taxon>
        <taxon>Pseudomonadota</taxon>
        <taxon>Gammaproteobacteria</taxon>
        <taxon>Thiotrichales</taxon>
        <taxon>Thiotrichaceae</taxon>
        <taxon>Leucothrix</taxon>
    </lineage>
</organism>